<protein>
    <recommendedName>
        <fullName evidence="3">DUF3173 domain-containing protein</fullName>
    </recommendedName>
</protein>
<dbReference type="InterPro" id="IPR021512">
    <property type="entry name" value="DUF3173"/>
</dbReference>
<dbReference type="KEGG" id="llx:NCDO2118_0326"/>
<dbReference type="EMBL" id="CP009054">
    <property type="protein sequence ID" value="AII11825.1"/>
    <property type="molecule type" value="Genomic_DNA"/>
</dbReference>
<dbReference type="Proteomes" id="UP000028594">
    <property type="component" value="Chromosome"/>
</dbReference>
<name>A0ABC8A372_LACLL</name>
<evidence type="ECO:0000313" key="2">
    <source>
        <dbReference type="Proteomes" id="UP000028594"/>
    </source>
</evidence>
<accession>A0ABC8A372</accession>
<evidence type="ECO:0008006" key="3">
    <source>
        <dbReference type="Google" id="ProtNLM"/>
    </source>
</evidence>
<gene>
    <name evidence="1" type="ORF">NCDO2118_0326</name>
</gene>
<reference evidence="1 2" key="1">
    <citation type="submission" date="2014-07" db="EMBL/GenBank/DDBJ databases">
        <title>Genome sequence of Lactococcus lactis subsp. lactis NCDO 2118, a GABA-producing strain.</title>
        <authorList>
            <person name="Oliveira L.C."/>
            <person name="Saraiva T.D.L."/>
            <person name="Soares S.C."/>
            <person name="Ramos R.T.J."/>
            <person name="Sa P.H.C.G."/>
            <person name="Carneiro A.R."/>
            <person name="Miranda F."/>
            <person name="Freire M."/>
            <person name="Renan W."/>
            <person name="Oliveira A.F.Jr."/>
            <person name="Santos A.R."/>
            <person name="Pinto A.C."/>
            <person name="Souza B.M."/>
            <person name="Castro C.P."/>
            <person name="Diniz C.A.A."/>
            <person name="Rocha C.S."/>
            <person name="Mariano D.C.B."/>
            <person name="Aguiar E.L."/>
            <person name="Folador E.L."/>
            <person name="Barbosa E.G.V."/>
            <person name="Aburjaile F.F."/>
            <person name="Goncalves L.A."/>
            <person name="Guimaraes L.C."/>
            <person name="Azevedo M.S.P."/>
            <person name="Agresti P.C.M."/>
            <person name="Faria R.F."/>
            <person name="Tiwari S."/>
            <person name="Almeida S.S."/>
            <person name="Hassan S.S."/>
            <person name="Pereira V.B."/>
            <person name="Abreu V.A.C."/>
            <person name="Pereira U.P."/>
            <person name="Dorella F.A."/>
            <person name="Carvalho A.F."/>
            <person name="Pereira F.L."/>
            <person name="Leal C.A.G."/>
            <person name="Figueiredo H.C.P."/>
            <person name="Silva A."/>
            <person name="Miyoshi A."/>
            <person name="Azevedo V."/>
        </authorList>
    </citation>
    <scope>NUCLEOTIDE SEQUENCE [LARGE SCALE GENOMIC DNA]</scope>
    <source>
        <strain evidence="1 2">NCDO 2118</strain>
    </source>
</reference>
<dbReference type="Pfam" id="PF11372">
    <property type="entry name" value="DUF3173"/>
    <property type="match status" value="1"/>
</dbReference>
<proteinExistence type="predicted"/>
<sequence length="82" mass="9291">MLYFFCVIWIKEKKIMSQKLINKPIITSEDLEQLGIPPTQAKRVVHDAKKKAVSAGFAFYNGKQNFAPFKFICEIIGIGEVA</sequence>
<dbReference type="AlphaFoldDB" id="A0ABC8A372"/>
<evidence type="ECO:0000313" key="1">
    <source>
        <dbReference type="EMBL" id="AII11825.1"/>
    </source>
</evidence>
<organism evidence="1 2">
    <name type="scientific">Lactococcus lactis subsp. lactis NCDO 2118</name>
    <dbReference type="NCBI Taxonomy" id="1117941"/>
    <lineage>
        <taxon>Bacteria</taxon>
        <taxon>Bacillati</taxon>
        <taxon>Bacillota</taxon>
        <taxon>Bacilli</taxon>
        <taxon>Lactobacillales</taxon>
        <taxon>Streptococcaceae</taxon>
        <taxon>Lactococcus</taxon>
    </lineage>
</organism>